<evidence type="ECO:0000313" key="1">
    <source>
        <dbReference type="EMBL" id="CAB4005789.1"/>
    </source>
</evidence>
<protein>
    <submittedName>
        <fullName evidence="1">Uncharacterized protein</fullName>
    </submittedName>
</protein>
<name>A0A7D9IFQ7_PARCT</name>
<organism evidence="1 2">
    <name type="scientific">Paramuricea clavata</name>
    <name type="common">Red gorgonian</name>
    <name type="synonym">Violescent sea-whip</name>
    <dbReference type="NCBI Taxonomy" id="317549"/>
    <lineage>
        <taxon>Eukaryota</taxon>
        <taxon>Metazoa</taxon>
        <taxon>Cnidaria</taxon>
        <taxon>Anthozoa</taxon>
        <taxon>Octocorallia</taxon>
        <taxon>Malacalcyonacea</taxon>
        <taxon>Plexauridae</taxon>
        <taxon>Paramuricea</taxon>
    </lineage>
</organism>
<evidence type="ECO:0000313" key="2">
    <source>
        <dbReference type="Proteomes" id="UP001152795"/>
    </source>
</evidence>
<proteinExistence type="predicted"/>
<gene>
    <name evidence="1" type="ORF">PACLA_8A065780</name>
</gene>
<dbReference type="EMBL" id="CACRXK020005315">
    <property type="protein sequence ID" value="CAB4005789.1"/>
    <property type="molecule type" value="Genomic_DNA"/>
</dbReference>
<reference evidence="1" key="1">
    <citation type="submission" date="2020-04" db="EMBL/GenBank/DDBJ databases">
        <authorList>
            <person name="Alioto T."/>
            <person name="Alioto T."/>
            <person name="Gomez Garrido J."/>
        </authorList>
    </citation>
    <scope>NUCLEOTIDE SEQUENCE</scope>
    <source>
        <strain evidence="1">A484AB</strain>
    </source>
</reference>
<keyword evidence="2" id="KW-1185">Reference proteome</keyword>
<accession>A0A7D9IFQ7</accession>
<dbReference type="Proteomes" id="UP001152795">
    <property type="component" value="Unassembled WGS sequence"/>
</dbReference>
<comment type="caution">
    <text evidence="1">The sequence shown here is derived from an EMBL/GenBank/DDBJ whole genome shotgun (WGS) entry which is preliminary data.</text>
</comment>
<dbReference type="AlphaFoldDB" id="A0A7D9IFQ7"/>
<sequence length="156" mass="18187">MGKFATQKLKKRQFCANRHTKRSRVEYEGEGEPVMQENNEESEVSLSADEGNVALFQLEFQCPTGSFSLVFGRIPVRKEPLNLQQKVLKALMDSGFVIWNLLEMFFPYLSASQNVYNTMEENSIKRKDCASKLHLTCQHCKWMHLSWISKRKTKEF</sequence>